<evidence type="ECO:0000313" key="2">
    <source>
        <dbReference type="Proteomes" id="UP000241964"/>
    </source>
</evidence>
<evidence type="ECO:0000313" key="1">
    <source>
        <dbReference type="EMBL" id="PSL22485.1"/>
    </source>
</evidence>
<dbReference type="Proteomes" id="UP000241964">
    <property type="component" value="Unassembled WGS sequence"/>
</dbReference>
<dbReference type="RefSeq" id="WP_106599144.1">
    <property type="nucleotide sequence ID" value="NZ_PYAS01000020.1"/>
</dbReference>
<organism evidence="1 2">
    <name type="scientific">Dyadobacter jiangsuensis</name>
    <dbReference type="NCBI Taxonomy" id="1591085"/>
    <lineage>
        <taxon>Bacteria</taxon>
        <taxon>Pseudomonadati</taxon>
        <taxon>Bacteroidota</taxon>
        <taxon>Cytophagia</taxon>
        <taxon>Cytophagales</taxon>
        <taxon>Spirosomataceae</taxon>
        <taxon>Dyadobacter</taxon>
    </lineage>
</organism>
<proteinExistence type="predicted"/>
<dbReference type="OrthoDB" id="965234at2"/>
<comment type="caution">
    <text evidence="1">The sequence shown here is derived from an EMBL/GenBank/DDBJ whole genome shotgun (WGS) entry which is preliminary data.</text>
</comment>
<protein>
    <submittedName>
        <fullName evidence="1">Uncharacterized protein</fullName>
    </submittedName>
</protein>
<name>A0A2P8FLF7_9BACT</name>
<dbReference type="AlphaFoldDB" id="A0A2P8FLF7"/>
<reference evidence="1 2" key="1">
    <citation type="submission" date="2018-03" db="EMBL/GenBank/DDBJ databases">
        <title>Genomic Encyclopedia of Archaeal and Bacterial Type Strains, Phase II (KMG-II): from individual species to whole genera.</title>
        <authorList>
            <person name="Goeker M."/>
        </authorList>
    </citation>
    <scope>NUCLEOTIDE SEQUENCE [LARGE SCALE GENOMIC DNA]</scope>
    <source>
        <strain evidence="1 2">DSM 29057</strain>
    </source>
</reference>
<gene>
    <name evidence="1" type="ORF">CLV60_12029</name>
</gene>
<sequence>MQSSITTTKKHCSGDQWSSLVPSLISASMGGAVIGGSIANISGALAGGAFRVFIALCSEYKNSKASFTKN</sequence>
<accession>A0A2P8FLF7</accession>
<dbReference type="EMBL" id="PYAS01000020">
    <property type="protein sequence ID" value="PSL22485.1"/>
    <property type="molecule type" value="Genomic_DNA"/>
</dbReference>
<keyword evidence="2" id="KW-1185">Reference proteome</keyword>